<keyword evidence="1" id="KW-0812">Transmembrane</keyword>
<evidence type="ECO:0000313" key="3">
    <source>
        <dbReference type="Proteomes" id="UP000502041"/>
    </source>
</evidence>
<dbReference type="Proteomes" id="UP000502041">
    <property type="component" value="Chromosome"/>
</dbReference>
<name>A0A6H2HDV4_9BURK</name>
<reference evidence="2 3" key="1">
    <citation type="submission" date="2020-04" db="EMBL/GenBank/DDBJ databases">
        <title>Complete genome of a Psychrophilic, Marine, Gas Vacuolate Bacterium Polaromonas vacuolata KCTC 22033T.</title>
        <authorList>
            <person name="Hwang K."/>
            <person name="Kim K.M."/>
        </authorList>
    </citation>
    <scope>NUCLEOTIDE SEQUENCE [LARGE SCALE GENOMIC DNA]</scope>
    <source>
        <strain evidence="2 3">KCTC 22033</strain>
    </source>
</reference>
<evidence type="ECO:0000256" key="1">
    <source>
        <dbReference type="SAM" id="Phobius"/>
    </source>
</evidence>
<accession>A0A6H2HDV4</accession>
<keyword evidence="1" id="KW-1133">Transmembrane helix</keyword>
<dbReference type="KEGG" id="pvac:HC248_03389"/>
<dbReference type="EMBL" id="CP051461">
    <property type="protein sequence ID" value="QJC58052.1"/>
    <property type="molecule type" value="Genomic_DNA"/>
</dbReference>
<keyword evidence="3" id="KW-1185">Reference proteome</keyword>
<protein>
    <submittedName>
        <fullName evidence="2">Fimbrial protein</fullName>
    </submittedName>
</protein>
<organism evidence="2 3">
    <name type="scientific">Polaromonas vacuolata</name>
    <dbReference type="NCBI Taxonomy" id="37448"/>
    <lineage>
        <taxon>Bacteria</taxon>
        <taxon>Pseudomonadati</taxon>
        <taxon>Pseudomonadota</taxon>
        <taxon>Betaproteobacteria</taxon>
        <taxon>Burkholderiales</taxon>
        <taxon>Comamonadaceae</taxon>
        <taxon>Polaromonas</taxon>
    </lineage>
</organism>
<feature type="transmembrane region" description="Helical" evidence="1">
    <location>
        <begin position="27"/>
        <end position="47"/>
    </location>
</feature>
<evidence type="ECO:0000313" key="2">
    <source>
        <dbReference type="EMBL" id="QJC58052.1"/>
    </source>
</evidence>
<keyword evidence="1" id="KW-0472">Membrane</keyword>
<sequence length="181" mass="18894">MCYGLALLSRQSVFEIVRPARLLQSGISLLELITVVTVLGALSAYAVPRMMDNSSFFARGFHDETIALLRYAQKSAIAQRRNVCATFTGTSAQLSIASTAGGACDTALSGPAQNCSQGLPVGVKACVQARNGVSFSATPAVLTFDGLGQPTLGVQSIQVAVDGVPISLRIVIEDSTGYVHD</sequence>
<gene>
    <name evidence="2" type="primary">pilE_4</name>
    <name evidence="2" type="ORF">HC248_03389</name>
</gene>
<dbReference type="AlphaFoldDB" id="A0A6H2HDV4"/>
<proteinExistence type="predicted"/>
<dbReference type="SUPFAM" id="SSF54523">
    <property type="entry name" value="Pili subunits"/>
    <property type="match status" value="1"/>
</dbReference>
<dbReference type="InterPro" id="IPR045584">
    <property type="entry name" value="Pilin-like"/>
</dbReference>